<dbReference type="GO" id="GO:0016491">
    <property type="term" value="F:oxidoreductase activity"/>
    <property type="evidence" value="ECO:0007669"/>
    <property type="project" value="UniProtKB-KW"/>
</dbReference>
<dbReference type="RefSeq" id="WP_390280370.1">
    <property type="nucleotide sequence ID" value="NZ_JBHRYH010000041.1"/>
</dbReference>
<gene>
    <name evidence="3" type="ORF">ACFOKJ_13265</name>
</gene>
<keyword evidence="1 3" id="KW-0560">Oxidoreductase</keyword>
<dbReference type="Proteomes" id="UP001595636">
    <property type="component" value="Unassembled WGS sequence"/>
</dbReference>
<dbReference type="PANTHER" id="PTHR47307:SF1">
    <property type="entry name" value="GLUTATHIONE-REGULATED POTASSIUM-EFFLUX SYSTEM ANCILLARY PROTEIN KEFG"/>
    <property type="match status" value="1"/>
</dbReference>
<dbReference type="EC" id="1.-.-.-" evidence="3"/>
<dbReference type="PANTHER" id="PTHR47307">
    <property type="entry name" value="GLUTATHIONE-REGULATED POTASSIUM-EFFLUX SYSTEM ANCILLARY PROTEIN KEFG"/>
    <property type="match status" value="1"/>
</dbReference>
<organism evidence="3 4">
    <name type="scientific">Vogesella amnigena</name>
    <dbReference type="NCBI Taxonomy" id="1507449"/>
    <lineage>
        <taxon>Bacteria</taxon>
        <taxon>Pseudomonadati</taxon>
        <taxon>Pseudomonadota</taxon>
        <taxon>Betaproteobacteria</taxon>
        <taxon>Neisseriales</taxon>
        <taxon>Chromobacteriaceae</taxon>
        <taxon>Vogesella</taxon>
    </lineage>
</organism>
<evidence type="ECO:0000256" key="1">
    <source>
        <dbReference type="ARBA" id="ARBA00023002"/>
    </source>
</evidence>
<evidence type="ECO:0000259" key="2">
    <source>
        <dbReference type="Pfam" id="PF02525"/>
    </source>
</evidence>
<evidence type="ECO:0000313" key="3">
    <source>
        <dbReference type="EMBL" id="MFC3627082.1"/>
    </source>
</evidence>
<sequence>MKVLVIAAHPDLASSRVCRHWLQDLQQQPQVTVHDLAARYPDGALDIAHEQALLLQHDRYVLLFPLYWYSAPALLKHWMDQVLLPGFAYATGGDKLHGKQWVICTSVGSSERAYRAGGYNHFTLDELLRPLQQSVNYTGGIYLPPFSLYRSIVASEDDIARSSARLQQYVLGDFNPVREHDQLVTDSMGALQQRFLQAAALAGAAQ</sequence>
<dbReference type="EMBL" id="JBHRYH010000041">
    <property type="protein sequence ID" value="MFC3627082.1"/>
    <property type="molecule type" value="Genomic_DNA"/>
</dbReference>
<accession>A0ABV7TWE9</accession>
<comment type="caution">
    <text evidence="3">The sequence shown here is derived from an EMBL/GenBank/DDBJ whole genome shotgun (WGS) entry which is preliminary data.</text>
</comment>
<dbReference type="SUPFAM" id="SSF52218">
    <property type="entry name" value="Flavoproteins"/>
    <property type="match status" value="1"/>
</dbReference>
<dbReference type="Gene3D" id="3.40.50.360">
    <property type="match status" value="1"/>
</dbReference>
<evidence type="ECO:0000313" key="4">
    <source>
        <dbReference type="Proteomes" id="UP001595636"/>
    </source>
</evidence>
<feature type="domain" description="Flavodoxin-like fold" evidence="2">
    <location>
        <begin position="1"/>
        <end position="169"/>
    </location>
</feature>
<protein>
    <submittedName>
        <fullName evidence="3">NAD(P)H-dependent oxidoreductase</fullName>
        <ecNumber evidence="3">1.-.-.-</ecNumber>
    </submittedName>
</protein>
<dbReference type="InterPro" id="IPR003680">
    <property type="entry name" value="Flavodoxin_fold"/>
</dbReference>
<dbReference type="InterPro" id="IPR029039">
    <property type="entry name" value="Flavoprotein-like_sf"/>
</dbReference>
<dbReference type="Pfam" id="PF02525">
    <property type="entry name" value="Flavodoxin_2"/>
    <property type="match status" value="1"/>
</dbReference>
<dbReference type="InterPro" id="IPR046980">
    <property type="entry name" value="KefG/KefF"/>
</dbReference>
<proteinExistence type="predicted"/>
<name>A0ABV7TWE9_9NEIS</name>
<reference evidence="4" key="1">
    <citation type="journal article" date="2019" name="Int. J. Syst. Evol. Microbiol.">
        <title>The Global Catalogue of Microorganisms (GCM) 10K type strain sequencing project: providing services to taxonomists for standard genome sequencing and annotation.</title>
        <authorList>
            <consortium name="The Broad Institute Genomics Platform"/>
            <consortium name="The Broad Institute Genome Sequencing Center for Infectious Disease"/>
            <person name="Wu L."/>
            <person name="Ma J."/>
        </authorList>
    </citation>
    <scope>NUCLEOTIDE SEQUENCE [LARGE SCALE GENOMIC DNA]</scope>
    <source>
        <strain evidence="4">KCTC 42195</strain>
    </source>
</reference>
<keyword evidence="4" id="KW-1185">Reference proteome</keyword>